<accession>C7N1E7</accession>
<evidence type="ECO:0000256" key="2">
    <source>
        <dbReference type="ARBA" id="ARBA00005046"/>
    </source>
</evidence>
<dbReference type="EC" id="2.10.1.1" evidence="7"/>
<comment type="catalytic activity">
    <reaction evidence="6">
        <text>adenylyl-molybdopterin + molybdate = Mo-molybdopterin + AMP + H(+)</text>
        <dbReference type="Rhea" id="RHEA:35047"/>
        <dbReference type="ChEBI" id="CHEBI:15378"/>
        <dbReference type="ChEBI" id="CHEBI:36264"/>
        <dbReference type="ChEBI" id="CHEBI:62727"/>
        <dbReference type="ChEBI" id="CHEBI:71302"/>
        <dbReference type="ChEBI" id="CHEBI:456215"/>
        <dbReference type="EC" id="2.10.1.1"/>
    </reaction>
</comment>
<dbReference type="NCBIfam" id="TIGR00177">
    <property type="entry name" value="molyb_syn"/>
    <property type="match status" value="1"/>
</dbReference>
<dbReference type="InterPro" id="IPR001453">
    <property type="entry name" value="MoaB/Mog_dom"/>
</dbReference>
<dbReference type="NCBIfam" id="NF045515">
    <property type="entry name" value="Glp_gephyrin"/>
    <property type="match status" value="1"/>
</dbReference>
<protein>
    <recommendedName>
        <fullName evidence="7">Molybdopterin molybdenumtransferase</fullName>
        <ecNumber evidence="7">2.10.1.1</ecNumber>
    </recommendedName>
</protein>
<dbReference type="PANTHER" id="PTHR10192">
    <property type="entry name" value="MOLYBDOPTERIN BIOSYNTHESIS PROTEIN"/>
    <property type="match status" value="1"/>
</dbReference>
<dbReference type="InterPro" id="IPR036425">
    <property type="entry name" value="MoaB/Mog-like_dom_sf"/>
</dbReference>
<dbReference type="GO" id="GO:0061599">
    <property type="term" value="F:molybdopterin molybdotransferase activity"/>
    <property type="evidence" value="ECO:0007669"/>
    <property type="project" value="UniProtKB-UniRule"/>
</dbReference>
<keyword evidence="10" id="KW-1185">Reference proteome</keyword>
<sequence length="421" mass="44290">MTAPTDMISLEQAQELILSRVAKLDTETVPLLDAMGRVAAVDLASDMNVSPFAHAAMDGFAMHREDLLEASDENPVELDVIAEVPAGGVFEGAIGHGQCVRIMTGAALPADADAVEKYEVVGIVSGDGKTGSRVSFSSCPKERANIRETGEEAKAGEVVVSAGERIGDAGVGFLASCGVLEVPVYRRPRVAIIPIGSELVEPPAIPGPGHIRNSNGYAIAACVRNAGGIADMHPIVPDTLEALSAAVTKAVADHDFVITTGGASNGDYDFIKPVVEELGELLMTTVNMRPGKAQTFGLVEGVPVFGLPGNPAAAYMGFQLIIRKGLRAMQGYSAFEHPHVWAHISQGRKKKDSRRIFLRATLTRGDDGQLTVTPASNQSSGLFGVIQKSNCVAIMPEGFEPIATGDLIECILLDVPEEVVL</sequence>
<dbReference type="SUPFAM" id="SSF53218">
    <property type="entry name" value="Molybdenum cofactor biosynthesis proteins"/>
    <property type="match status" value="1"/>
</dbReference>
<evidence type="ECO:0000256" key="6">
    <source>
        <dbReference type="ARBA" id="ARBA00047317"/>
    </source>
</evidence>
<dbReference type="GO" id="GO:0006777">
    <property type="term" value="P:Mo-molybdopterin cofactor biosynthetic process"/>
    <property type="evidence" value="ECO:0007669"/>
    <property type="project" value="UniProtKB-UniRule"/>
</dbReference>
<dbReference type="STRING" id="471855.Shel_01680"/>
<dbReference type="InterPro" id="IPR036135">
    <property type="entry name" value="MoeA_linker/N_sf"/>
</dbReference>
<dbReference type="Pfam" id="PF00994">
    <property type="entry name" value="MoCF_biosynth"/>
    <property type="match status" value="1"/>
</dbReference>
<dbReference type="UniPathway" id="UPA00344"/>
<evidence type="ECO:0000256" key="4">
    <source>
        <dbReference type="ARBA" id="ARBA00022505"/>
    </source>
</evidence>
<keyword evidence="5 7" id="KW-0501">Molybdenum cofactor biosynthesis</keyword>
<dbReference type="CDD" id="cd00887">
    <property type="entry name" value="MoeA"/>
    <property type="match status" value="1"/>
</dbReference>
<comment type="function">
    <text evidence="1 7">Catalyzes the insertion of molybdate into adenylated molybdopterin with the concomitant release of AMP.</text>
</comment>
<dbReference type="Gene3D" id="2.40.340.10">
    <property type="entry name" value="MoeA, C-terminal, domain IV"/>
    <property type="match status" value="1"/>
</dbReference>
<keyword evidence="7" id="KW-0479">Metal-binding</keyword>
<evidence type="ECO:0000256" key="7">
    <source>
        <dbReference type="RuleBase" id="RU365090"/>
    </source>
</evidence>
<comment type="similarity">
    <text evidence="3 7">Belongs to the MoeA family.</text>
</comment>
<dbReference type="InterPro" id="IPR005110">
    <property type="entry name" value="MoeA_linker/N"/>
</dbReference>
<gene>
    <name evidence="9" type="ordered locus">Shel_01680</name>
</gene>
<comment type="cofactor">
    <cofactor evidence="7">
        <name>Mg(2+)</name>
        <dbReference type="ChEBI" id="CHEBI:18420"/>
    </cofactor>
</comment>
<dbReference type="RefSeq" id="WP_012797350.1">
    <property type="nucleotide sequence ID" value="NC_013165.1"/>
</dbReference>
<name>C7N1E7_SLAHD</name>
<evidence type="ECO:0000313" key="9">
    <source>
        <dbReference type="EMBL" id="ACV21239.1"/>
    </source>
</evidence>
<dbReference type="InterPro" id="IPR036688">
    <property type="entry name" value="MoeA_C_domain_IV_sf"/>
</dbReference>
<dbReference type="SMART" id="SM00852">
    <property type="entry name" value="MoCF_biosynth"/>
    <property type="match status" value="1"/>
</dbReference>
<dbReference type="GO" id="GO:0005829">
    <property type="term" value="C:cytosol"/>
    <property type="evidence" value="ECO:0007669"/>
    <property type="project" value="TreeGrafter"/>
</dbReference>
<dbReference type="InterPro" id="IPR038987">
    <property type="entry name" value="MoeA-like"/>
</dbReference>
<evidence type="ECO:0000313" key="10">
    <source>
        <dbReference type="Proteomes" id="UP000002026"/>
    </source>
</evidence>
<dbReference type="Gene3D" id="2.170.190.11">
    <property type="entry name" value="Molybdopterin biosynthesis moea protein, domain 3"/>
    <property type="match status" value="1"/>
</dbReference>
<dbReference type="AlphaFoldDB" id="C7N1E7"/>
<dbReference type="SUPFAM" id="SSF63867">
    <property type="entry name" value="MoeA C-terminal domain-like"/>
    <property type="match status" value="1"/>
</dbReference>
<dbReference type="Gene3D" id="3.40.980.10">
    <property type="entry name" value="MoaB/Mog-like domain"/>
    <property type="match status" value="1"/>
</dbReference>
<dbReference type="PANTHER" id="PTHR10192:SF5">
    <property type="entry name" value="GEPHYRIN"/>
    <property type="match status" value="1"/>
</dbReference>
<evidence type="ECO:0000259" key="8">
    <source>
        <dbReference type="SMART" id="SM00852"/>
    </source>
</evidence>
<dbReference type="Pfam" id="PF03454">
    <property type="entry name" value="MoeA_C"/>
    <property type="match status" value="1"/>
</dbReference>
<proteinExistence type="inferred from homology"/>
<comment type="pathway">
    <text evidence="2 7">Cofactor biosynthesis; molybdopterin biosynthesis.</text>
</comment>
<dbReference type="EMBL" id="CP001684">
    <property type="protein sequence ID" value="ACV21239.1"/>
    <property type="molecule type" value="Genomic_DNA"/>
</dbReference>
<dbReference type="Proteomes" id="UP000002026">
    <property type="component" value="Chromosome"/>
</dbReference>
<dbReference type="InterPro" id="IPR005111">
    <property type="entry name" value="MoeA_C_domain_IV"/>
</dbReference>
<dbReference type="Pfam" id="PF03453">
    <property type="entry name" value="MoeA_N"/>
    <property type="match status" value="1"/>
</dbReference>
<dbReference type="HOGENOM" id="CLU_010186_7_0_11"/>
<dbReference type="KEGG" id="shi:Shel_01680"/>
<feature type="domain" description="MoaB/Mog" evidence="8">
    <location>
        <begin position="191"/>
        <end position="328"/>
    </location>
</feature>
<dbReference type="SUPFAM" id="SSF63882">
    <property type="entry name" value="MoeA N-terminal region -like"/>
    <property type="match status" value="1"/>
</dbReference>
<dbReference type="GO" id="GO:0046872">
    <property type="term" value="F:metal ion binding"/>
    <property type="evidence" value="ECO:0007669"/>
    <property type="project" value="UniProtKB-UniRule"/>
</dbReference>
<evidence type="ECO:0000256" key="1">
    <source>
        <dbReference type="ARBA" id="ARBA00002901"/>
    </source>
</evidence>
<keyword evidence="7" id="KW-0460">Magnesium</keyword>
<evidence type="ECO:0000256" key="3">
    <source>
        <dbReference type="ARBA" id="ARBA00010763"/>
    </source>
</evidence>
<reference evidence="9 10" key="1">
    <citation type="journal article" date="2009" name="Stand. Genomic Sci.">
        <title>Complete genome sequence of Slackia heliotrinireducens type strain (RHS 1).</title>
        <authorList>
            <person name="Pukall R."/>
            <person name="Lapidus A."/>
            <person name="Nolan M."/>
            <person name="Copeland A."/>
            <person name="Glavina Del Rio T."/>
            <person name="Lucas S."/>
            <person name="Chen F."/>
            <person name="Tice H."/>
            <person name="Cheng J.F."/>
            <person name="Chertkov O."/>
            <person name="Bruce D."/>
            <person name="Goodwin L."/>
            <person name="Kuske C."/>
            <person name="Brettin T."/>
            <person name="Detter J.C."/>
            <person name="Han C."/>
            <person name="Pitluck S."/>
            <person name="Pati A."/>
            <person name="Mavrommatis K."/>
            <person name="Ivanova N."/>
            <person name="Ovchinnikova G."/>
            <person name="Chen A."/>
            <person name="Palaniappan K."/>
            <person name="Schneider S."/>
            <person name="Rohde M."/>
            <person name="Chain P."/>
            <person name="D'haeseleer P."/>
            <person name="Goker M."/>
            <person name="Bristow J."/>
            <person name="Eisen J.A."/>
            <person name="Markowitz V."/>
            <person name="Kyrpides N.C."/>
            <person name="Klenk H.P."/>
            <person name="Hugenholtz P."/>
        </authorList>
    </citation>
    <scope>NUCLEOTIDE SEQUENCE [LARGE SCALE GENOMIC DNA]</scope>
    <source>
        <strain evidence="10">ATCC 29202 / DSM 20476 / NCTC 11029 / RHS 1</strain>
    </source>
</reference>
<organism evidence="9 10">
    <name type="scientific">Slackia heliotrinireducens (strain ATCC 29202 / DSM 20476 / NCTC 11029 / RHS 1)</name>
    <name type="common">Peptococcus heliotrinreducens</name>
    <dbReference type="NCBI Taxonomy" id="471855"/>
    <lineage>
        <taxon>Bacteria</taxon>
        <taxon>Bacillati</taxon>
        <taxon>Actinomycetota</taxon>
        <taxon>Coriobacteriia</taxon>
        <taxon>Eggerthellales</taxon>
        <taxon>Eggerthellaceae</taxon>
        <taxon>Slackia</taxon>
    </lineage>
</organism>
<evidence type="ECO:0000256" key="5">
    <source>
        <dbReference type="ARBA" id="ARBA00023150"/>
    </source>
</evidence>
<dbReference type="Gene3D" id="3.90.105.10">
    <property type="entry name" value="Molybdopterin biosynthesis moea protein, domain 2"/>
    <property type="match status" value="1"/>
</dbReference>
<keyword evidence="4 7" id="KW-0500">Molybdenum</keyword>
<keyword evidence="7" id="KW-0808">Transferase</keyword>
<dbReference type="eggNOG" id="COG0303">
    <property type="taxonomic scope" value="Bacteria"/>
</dbReference>